<comment type="function">
    <text evidence="6">Gustatory receptor which mediates acceptance or avoidance behavior, depending on its substrates.</text>
</comment>
<sequence length="312" mass="36660">MTRFIVVVDIFMIIEFTFMNRFLLKYLWKLLRCLNSFDKKMATLNAPVNHTLHRKLIIRMMMALMVLYMILGSVNVGAITMISHRKLLLFFVSVTYTIISYAFLFYVSHFIVILMNIKERFRLLNRCFKNHFATNDYYTTVKTSSDESCIFVTALSKLHDSLYDSVSLANSYFAIPMLMALTCVFVYIVVTIFTIYCVCTRSHTETDIWTSLIYGFDCFFYASFMVSCYCYFQRSHESGKIHSDTHSQSHQQDGRCKSGKKAERMVTADGPQTTHHDLWPFPIRLDTLIFNYRCCLCIRNHPYPIRYVKEVN</sequence>
<keyword evidence="2 6" id="KW-1003">Cell membrane</keyword>
<feature type="transmembrane region" description="Helical" evidence="6">
    <location>
        <begin position="62"/>
        <end position="82"/>
    </location>
</feature>
<evidence type="ECO:0000256" key="3">
    <source>
        <dbReference type="ARBA" id="ARBA00022692"/>
    </source>
</evidence>
<feature type="transmembrane region" description="Helical" evidence="6">
    <location>
        <begin position="88"/>
        <end position="114"/>
    </location>
</feature>
<feature type="transmembrane region" description="Helical" evidence="6">
    <location>
        <begin position="6"/>
        <end position="24"/>
    </location>
</feature>
<dbReference type="EnsemblMetazoa" id="LLOJ010820-RA">
    <property type="protein sequence ID" value="LLOJ010820-PA"/>
    <property type="gene ID" value="LLOJ010820"/>
</dbReference>
<feature type="transmembrane region" description="Helical" evidence="6">
    <location>
        <begin position="208"/>
        <end position="232"/>
    </location>
</feature>
<evidence type="ECO:0000256" key="6">
    <source>
        <dbReference type="RuleBase" id="RU363108"/>
    </source>
</evidence>
<comment type="similarity">
    <text evidence="6">Belongs to the insect chemoreceptor superfamily. Gustatory receptor (GR) family.</text>
</comment>
<keyword evidence="3 6" id="KW-0812">Transmembrane</keyword>
<keyword evidence="5 6" id="KW-0472">Membrane</keyword>
<keyword evidence="6" id="KW-0675">Receptor</keyword>
<dbReference type="VEuPathDB" id="VectorBase:LLOJ010820"/>
<evidence type="ECO:0000256" key="2">
    <source>
        <dbReference type="ARBA" id="ARBA00022475"/>
    </source>
</evidence>
<keyword evidence="6" id="KW-0807">Transducer</keyword>
<comment type="caution">
    <text evidence="6">Lacks conserved residue(s) required for the propagation of feature annotation.</text>
</comment>
<proteinExistence type="inferred from homology"/>
<dbReference type="GO" id="GO:0007165">
    <property type="term" value="P:signal transduction"/>
    <property type="evidence" value="ECO:0007669"/>
    <property type="project" value="UniProtKB-KW"/>
</dbReference>
<dbReference type="GO" id="GO:0005886">
    <property type="term" value="C:plasma membrane"/>
    <property type="evidence" value="ECO:0007669"/>
    <property type="project" value="UniProtKB-SubCell"/>
</dbReference>
<protein>
    <recommendedName>
        <fullName evidence="6">Gustatory receptor</fullName>
    </recommendedName>
</protein>
<dbReference type="Pfam" id="PF08395">
    <property type="entry name" value="7tm_7"/>
    <property type="match status" value="1"/>
</dbReference>
<evidence type="ECO:0000313" key="8">
    <source>
        <dbReference type="Proteomes" id="UP000092461"/>
    </source>
</evidence>
<comment type="subcellular location">
    <subcellularLocation>
        <location evidence="1 6">Cell membrane</location>
        <topology evidence="1 6">Multi-pass membrane protein</topology>
    </subcellularLocation>
</comment>
<keyword evidence="8" id="KW-1185">Reference proteome</keyword>
<dbReference type="AlphaFoldDB" id="A0A240SY26"/>
<keyword evidence="4 6" id="KW-1133">Transmembrane helix</keyword>
<evidence type="ECO:0000313" key="7">
    <source>
        <dbReference type="EnsemblMetazoa" id="LLOJ010820-PA"/>
    </source>
</evidence>
<dbReference type="GO" id="GO:0050909">
    <property type="term" value="P:sensory perception of taste"/>
    <property type="evidence" value="ECO:0007669"/>
    <property type="project" value="InterPro"/>
</dbReference>
<dbReference type="InterPro" id="IPR013604">
    <property type="entry name" value="7TM_chemorcpt"/>
</dbReference>
<name>A0A240SY26_LUTLO</name>
<evidence type="ECO:0000256" key="5">
    <source>
        <dbReference type="ARBA" id="ARBA00023136"/>
    </source>
</evidence>
<reference evidence="7" key="1">
    <citation type="submission" date="2020-05" db="UniProtKB">
        <authorList>
            <consortium name="EnsemblMetazoa"/>
        </authorList>
    </citation>
    <scope>IDENTIFICATION</scope>
    <source>
        <strain evidence="7">Jacobina</strain>
    </source>
</reference>
<organism evidence="7 8">
    <name type="scientific">Lutzomyia longipalpis</name>
    <name type="common">Sand fly</name>
    <dbReference type="NCBI Taxonomy" id="7200"/>
    <lineage>
        <taxon>Eukaryota</taxon>
        <taxon>Metazoa</taxon>
        <taxon>Ecdysozoa</taxon>
        <taxon>Arthropoda</taxon>
        <taxon>Hexapoda</taxon>
        <taxon>Insecta</taxon>
        <taxon>Pterygota</taxon>
        <taxon>Neoptera</taxon>
        <taxon>Endopterygota</taxon>
        <taxon>Diptera</taxon>
        <taxon>Nematocera</taxon>
        <taxon>Psychodoidea</taxon>
        <taxon>Psychodidae</taxon>
        <taxon>Lutzomyia</taxon>
        <taxon>Lutzomyia</taxon>
    </lineage>
</organism>
<dbReference type="Proteomes" id="UP000092461">
    <property type="component" value="Unassembled WGS sequence"/>
</dbReference>
<accession>A0A240SY26</accession>
<feature type="transmembrane region" description="Helical" evidence="6">
    <location>
        <begin position="172"/>
        <end position="196"/>
    </location>
</feature>
<dbReference type="EMBL" id="AJWK01011889">
    <property type="status" value="NOT_ANNOTATED_CDS"/>
    <property type="molecule type" value="Genomic_DNA"/>
</dbReference>
<evidence type="ECO:0000256" key="1">
    <source>
        <dbReference type="ARBA" id="ARBA00004651"/>
    </source>
</evidence>
<evidence type="ECO:0000256" key="4">
    <source>
        <dbReference type="ARBA" id="ARBA00022989"/>
    </source>
</evidence>